<dbReference type="Pfam" id="PF02604">
    <property type="entry name" value="PhdYeFM_antitox"/>
    <property type="match status" value="1"/>
</dbReference>
<dbReference type="InterPro" id="IPR006442">
    <property type="entry name" value="Antitoxin_Phd/YefM"/>
</dbReference>
<dbReference type="Proteomes" id="UP000321026">
    <property type="component" value="Unassembled WGS sequence"/>
</dbReference>
<dbReference type="InterPro" id="IPR036165">
    <property type="entry name" value="YefM-like_sf"/>
</dbReference>
<evidence type="ECO:0000313" key="4">
    <source>
        <dbReference type="Proteomes" id="UP000321026"/>
    </source>
</evidence>
<dbReference type="AlphaFoldDB" id="A0A5C7J7C1"/>
<protein>
    <recommendedName>
        <fullName evidence="2">Antitoxin</fullName>
    </recommendedName>
</protein>
<dbReference type="SUPFAM" id="SSF143120">
    <property type="entry name" value="YefM-like"/>
    <property type="match status" value="1"/>
</dbReference>
<evidence type="ECO:0000313" key="3">
    <source>
        <dbReference type="EMBL" id="TXG77465.1"/>
    </source>
</evidence>
<comment type="caution">
    <text evidence="3">The sequence shown here is derived from an EMBL/GenBank/DDBJ whole genome shotgun (WGS) entry which is preliminary data.</text>
</comment>
<proteinExistence type="inferred from homology"/>
<sequence>MKDKIMITRSEVLRANLRSYLDAVQMSDTQIVVQRNGKPVAVIVNYDAWQKLQQQVAGQEKNDESK</sequence>
<evidence type="ECO:0000256" key="1">
    <source>
        <dbReference type="ARBA" id="ARBA00009981"/>
    </source>
</evidence>
<gene>
    <name evidence="3" type="ORF">E6Q11_02765</name>
</gene>
<accession>A0A5C7J7C1</accession>
<dbReference type="Gene3D" id="3.40.1620.10">
    <property type="entry name" value="YefM-like domain"/>
    <property type="match status" value="1"/>
</dbReference>
<evidence type="ECO:0000256" key="2">
    <source>
        <dbReference type="RuleBase" id="RU362080"/>
    </source>
</evidence>
<dbReference type="EMBL" id="SSDS01000045">
    <property type="protein sequence ID" value="TXG77465.1"/>
    <property type="molecule type" value="Genomic_DNA"/>
</dbReference>
<comment type="similarity">
    <text evidence="1 2">Belongs to the phD/YefM antitoxin family.</text>
</comment>
<reference evidence="3 4" key="1">
    <citation type="submission" date="2018-09" db="EMBL/GenBank/DDBJ databases">
        <title>Metagenome Assembled Genomes from an Advanced Water Purification Facility.</title>
        <authorList>
            <person name="Stamps B.W."/>
            <person name="Spear J.R."/>
        </authorList>
    </citation>
    <scope>NUCLEOTIDE SEQUENCE [LARGE SCALE GENOMIC DNA]</scope>
    <source>
        <strain evidence="3">Bin_63_2</strain>
    </source>
</reference>
<organism evidence="3 4">
    <name type="scientific">Candidatus Dojkabacteria bacterium</name>
    <dbReference type="NCBI Taxonomy" id="2099670"/>
    <lineage>
        <taxon>Bacteria</taxon>
        <taxon>Candidatus Dojkabacteria</taxon>
    </lineage>
</organism>
<dbReference type="NCBIfam" id="TIGR01552">
    <property type="entry name" value="phd_fam"/>
    <property type="match status" value="1"/>
</dbReference>
<comment type="function">
    <text evidence="2">Antitoxin component of a type II toxin-antitoxin (TA) system.</text>
</comment>
<name>A0A5C7J7C1_9BACT</name>